<dbReference type="Proteomes" id="UP000292082">
    <property type="component" value="Unassembled WGS sequence"/>
</dbReference>
<proteinExistence type="predicted"/>
<reference evidence="1 2" key="1">
    <citation type="submission" date="2019-01" db="EMBL/GenBank/DDBJ databases">
        <title>Draft genome sequences of three monokaryotic isolates of the white-rot basidiomycete fungus Dichomitus squalens.</title>
        <authorList>
            <consortium name="DOE Joint Genome Institute"/>
            <person name="Lopez S.C."/>
            <person name="Andreopoulos B."/>
            <person name="Pangilinan J."/>
            <person name="Lipzen A."/>
            <person name="Riley R."/>
            <person name="Ahrendt S."/>
            <person name="Ng V."/>
            <person name="Barry K."/>
            <person name="Daum C."/>
            <person name="Grigoriev I.V."/>
            <person name="Hilden K.S."/>
            <person name="Makela M.R."/>
            <person name="de Vries R.P."/>
        </authorList>
    </citation>
    <scope>NUCLEOTIDE SEQUENCE [LARGE SCALE GENOMIC DNA]</scope>
    <source>
        <strain evidence="1 2">CBS 464.89</strain>
    </source>
</reference>
<dbReference type="EMBL" id="ML145146">
    <property type="protein sequence ID" value="TBU56758.1"/>
    <property type="molecule type" value="Genomic_DNA"/>
</dbReference>
<name>A0A4Q9NFU3_9APHY</name>
<protein>
    <submittedName>
        <fullName evidence="1">Uncharacterized protein</fullName>
    </submittedName>
</protein>
<keyword evidence="2" id="KW-1185">Reference proteome</keyword>
<dbReference type="AlphaFoldDB" id="A0A4Q9NFU3"/>
<gene>
    <name evidence="1" type="ORF">BD310DRAFT_930711</name>
</gene>
<organism evidence="1 2">
    <name type="scientific">Dichomitus squalens</name>
    <dbReference type="NCBI Taxonomy" id="114155"/>
    <lineage>
        <taxon>Eukaryota</taxon>
        <taxon>Fungi</taxon>
        <taxon>Dikarya</taxon>
        <taxon>Basidiomycota</taxon>
        <taxon>Agaricomycotina</taxon>
        <taxon>Agaricomycetes</taxon>
        <taxon>Polyporales</taxon>
        <taxon>Polyporaceae</taxon>
        <taxon>Dichomitus</taxon>
    </lineage>
</organism>
<accession>A0A4Q9NFU3</accession>
<evidence type="ECO:0000313" key="2">
    <source>
        <dbReference type="Proteomes" id="UP000292082"/>
    </source>
</evidence>
<sequence>MSCLSAWNCELEYPSLLFYPHRLIAFFYPFVSAATYGIFHLPLQIHSQSSCSSSCSLPLRARRFSFAAVAHRDRPRSIDVYHHPAAVPRSRARIQRNLCLSARVSLLSRIGDG</sequence>
<evidence type="ECO:0000313" key="1">
    <source>
        <dbReference type="EMBL" id="TBU56758.1"/>
    </source>
</evidence>